<feature type="chain" id="PRO_5041060515" evidence="3">
    <location>
        <begin position="27"/>
        <end position="130"/>
    </location>
</feature>
<organism evidence="6 7">
    <name type="scientific">Helianthus annuus</name>
    <name type="common">Common sunflower</name>
    <dbReference type="NCBI Taxonomy" id="4232"/>
    <lineage>
        <taxon>Eukaryota</taxon>
        <taxon>Viridiplantae</taxon>
        <taxon>Streptophyta</taxon>
        <taxon>Embryophyta</taxon>
        <taxon>Tracheophyta</taxon>
        <taxon>Spermatophyta</taxon>
        <taxon>Magnoliopsida</taxon>
        <taxon>eudicotyledons</taxon>
        <taxon>Gunneridae</taxon>
        <taxon>Pentapetalae</taxon>
        <taxon>asterids</taxon>
        <taxon>campanulids</taxon>
        <taxon>Asterales</taxon>
        <taxon>Asteraceae</taxon>
        <taxon>Asteroideae</taxon>
        <taxon>Heliantheae alliance</taxon>
        <taxon>Heliantheae</taxon>
        <taxon>Helianthus</taxon>
    </lineage>
</organism>
<dbReference type="Gramene" id="mRNA:HanXRQr2_Chr12g0523101">
    <property type="protein sequence ID" value="CDS:HanXRQr2_Chr12g0523101.1"/>
    <property type="gene ID" value="HanXRQr2_Chr12g0523101"/>
</dbReference>
<dbReference type="Gene3D" id="2.60.40.420">
    <property type="entry name" value="Cupredoxins - blue copper proteins"/>
    <property type="match status" value="1"/>
</dbReference>
<dbReference type="PANTHER" id="PTHR33021:SF522">
    <property type="entry name" value="PHYTOCYANIN DOMAIN-CONTAINING PROTEIN"/>
    <property type="match status" value="1"/>
</dbReference>
<dbReference type="EMBL" id="CM007901">
    <property type="protein sequence ID" value="OTG03860.1"/>
    <property type="molecule type" value="Genomic_DNA"/>
</dbReference>
<dbReference type="EMBL" id="MNCJ02000327">
    <property type="protein sequence ID" value="KAF5776334.1"/>
    <property type="molecule type" value="Genomic_DNA"/>
</dbReference>
<dbReference type="Pfam" id="PF02298">
    <property type="entry name" value="Cu_bind_like"/>
    <property type="match status" value="1"/>
</dbReference>
<dbReference type="PROSITE" id="PS51485">
    <property type="entry name" value="PHYTOCYANIN"/>
    <property type="match status" value="1"/>
</dbReference>
<accession>A0A251SYE1</accession>
<dbReference type="Proteomes" id="UP000215914">
    <property type="component" value="Chromosome 12"/>
</dbReference>
<evidence type="ECO:0000256" key="3">
    <source>
        <dbReference type="SAM" id="SignalP"/>
    </source>
</evidence>
<evidence type="ECO:0000313" key="6">
    <source>
        <dbReference type="EMBL" id="OTG03860.1"/>
    </source>
</evidence>
<evidence type="ECO:0000256" key="2">
    <source>
        <dbReference type="ARBA" id="ARBA00023180"/>
    </source>
</evidence>
<reference evidence="5" key="3">
    <citation type="submission" date="2020-06" db="EMBL/GenBank/DDBJ databases">
        <title>Helianthus annuus Genome sequencing and assembly Release 2.</title>
        <authorList>
            <person name="Gouzy J."/>
            <person name="Langlade N."/>
            <person name="Munos S."/>
        </authorList>
    </citation>
    <scope>NUCLEOTIDE SEQUENCE</scope>
    <source>
        <tissue evidence="5">Leaves</tissue>
    </source>
</reference>
<reference evidence="5 7" key="1">
    <citation type="journal article" date="2017" name="Nature">
        <title>The sunflower genome provides insights into oil metabolism, flowering and Asterid evolution.</title>
        <authorList>
            <person name="Badouin H."/>
            <person name="Gouzy J."/>
            <person name="Grassa C.J."/>
            <person name="Murat F."/>
            <person name="Staton S.E."/>
            <person name="Cottret L."/>
            <person name="Lelandais-Briere C."/>
            <person name="Owens G.L."/>
            <person name="Carrere S."/>
            <person name="Mayjonade B."/>
            <person name="Legrand L."/>
            <person name="Gill N."/>
            <person name="Kane N.C."/>
            <person name="Bowers J.E."/>
            <person name="Hubner S."/>
            <person name="Bellec A."/>
            <person name="Berard A."/>
            <person name="Berges H."/>
            <person name="Blanchet N."/>
            <person name="Boniface M.C."/>
            <person name="Brunel D."/>
            <person name="Catrice O."/>
            <person name="Chaidir N."/>
            <person name="Claudel C."/>
            <person name="Donnadieu C."/>
            <person name="Faraut T."/>
            <person name="Fievet G."/>
            <person name="Helmstetter N."/>
            <person name="King M."/>
            <person name="Knapp S.J."/>
            <person name="Lai Z."/>
            <person name="Le Paslier M.C."/>
            <person name="Lippi Y."/>
            <person name="Lorenzon L."/>
            <person name="Mandel J.R."/>
            <person name="Marage G."/>
            <person name="Marchand G."/>
            <person name="Marquand E."/>
            <person name="Bret-Mestries E."/>
            <person name="Morien E."/>
            <person name="Nambeesan S."/>
            <person name="Nguyen T."/>
            <person name="Pegot-Espagnet P."/>
            <person name="Pouilly N."/>
            <person name="Raftis F."/>
            <person name="Sallet E."/>
            <person name="Schiex T."/>
            <person name="Thomas J."/>
            <person name="Vandecasteele C."/>
            <person name="Vares D."/>
            <person name="Vear F."/>
            <person name="Vautrin S."/>
            <person name="Crespi M."/>
            <person name="Mangin B."/>
            <person name="Burke J.M."/>
            <person name="Salse J."/>
            <person name="Munos S."/>
            <person name="Vincourt P."/>
            <person name="Rieseberg L.H."/>
            <person name="Langlade N.B."/>
        </authorList>
    </citation>
    <scope>NUCLEOTIDE SEQUENCE [LARGE SCALE GENOMIC DNA]</scope>
    <source>
        <strain evidence="7">cv. SF193</strain>
        <tissue evidence="5">Leaves</tissue>
    </source>
</reference>
<gene>
    <name evidence="6" type="ORF">HannXRQ_Chr12g0355941</name>
    <name evidence="5" type="ORF">HanXRQr2_Chr12g0523101</name>
</gene>
<feature type="domain" description="Phytocyanin" evidence="4">
    <location>
        <begin position="28"/>
        <end position="129"/>
    </location>
</feature>
<evidence type="ECO:0000256" key="1">
    <source>
        <dbReference type="ARBA" id="ARBA00023157"/>
    </source>
</evidence>
<dbReference type="InterPro" id="IPR039391">
    <property type="entry name" value="Phytocyanin-like"/>
</dbReference>
<dbReference type="OrthoDB" id="1916408at2759"/>
<protein>
    <submittedName>
        <fullName evidence="5">Phytocyanin domain, cupredoxin</fullName>
    </submittedName>
    <submittedName>
        <fullName evidence="6">Putative cupredoxin</fullName>
    </submittedName>
</protein>
<dbReference type="InterPro" id="IPR003245">
    <property type="entry name" value="Phytocyanin_dom"/>
</dbReference>
<dbReference type="SUPFAM" id="SSF49503">
    <property type="entry name" value="Cupredoxins"/>
    <property type="match status" value="1"/>
</dbReference>
<sequence length="130" mass="14503">MASLRLTFAVVTTIVVACMHFPTTLAATGYVVGGANGWSMPQKPNHYENWTKGKRFIKGDAFFWVFKEGQHFVAEVPSKEAWDACNTTASTTVDVTGQLIEYLVDVKTHYYVCKYHCSKGMKVIIDIKAS</sequence>
<dbReference type="GO" id="GO:0005886">
    <property type="term" value="C:plasma membrane"/>
    <property type="evidence" value="ECO:0000318"/>
    <property type="project" value="GO_Central"/>
</dbReference>
<keyword evidence="2" id="KW-0325">Glycoprotein</keyword>
<evidence type="ECO:0000259" key="4">
    <source>
        <dbReference type="PROSITE" id="PS51485"/>
    </source>
</evidence>
<dbReference type="PANTHER" id="PTHR33021">
    <property type="entry name" value="BLUE COPPER PROTEIN"/>
    <property type="match status" value="1"/>
</dbReference>
<dbReference type="GO" id="GO:0009055">
    <property type="term" value="F:electron transfer activity"/>
    <property type="evidence" value="ECO:0007669"/>
    <property type="project" value="InterPro"/>
</dbReference>
<evidence type="ECO:0000313" key="7">
    <source>
        <dbReference type="Proteomes" id="UP000215914"/>
    </source>
</evidence>
<dbReference type="AlphaFoldDB" id="A0A251SYE1"/>
<evidence type="ECO:0000313" key="5">
    <source>
        <dbReference type="EMBL" id="KAF5776334.1"/>
    </source>
</evidence>
<reference evidence="6" key="2">
    <citation type="submission" date="2017-02" db="EMBL/GenBank/DDBJ databases">
        <title>Sunflower complete genome.</title>
        <authorList>
            <person name="Langlade N."/>
            <person name="Munos S."/>
        </authorList>
    </citation>
    <scope>NUCLEOTIDE SEQUENCE [LARGE SCALE GENOMIC DNA]</scope>
    <source>
        <tissue evidence="6">Leaves</tissue>
    </source>
</reference>
<keyword evidence="7" id="KW-1185">Reference proteome</keyword>
<dbReference type="InParanoid" id="A0A251SYE1"/>
<dbReference type="FunFam" id="2.60.40.420:FF:000034">
    <property type="entry name" value="Cupredoxin superfamily protein"/>
    <property type="match status" value="1"/>
</dbReference>
<dbReference type="InterPro" id="IPR008972">
    <property type="entry name" value="Cupredoxin"/>
</dbReference>
<proteinExistence type="predicted"/>
<keyword evidence="1" id="KW-1015">Disulfide bond</keyword>
<name>A0A251SYE1_HELAN</name>
<feature type="signal peptide" evidence="3">
    <location>
        <begin position="1"/>
        <end position="26"/>
    </location>
</feature>
<keyword evidence="3" id="KW-0732">Signal</keyword>
<dbReference type="PROSITE" id="PS51257">
    <property type="entry name" value="PROKAR_LIPOPROTEIN"/>
    <property type="match status" value="1"/>
</dbReference>